<feature type="domain" description="Type I restriction modification DNA specificity" evidence="4">
    <location>
        <begin position="9"/>
        <end position="177"/>
    </location>
</feature>
<dbReference type="PANTHER" id="PTHR43140">
    <property type="entry name" value="TYPE-1 RESTRICTION ENZYME ECOKI SPECIFICITY PROTEIN"/>
    <property type="match status" value="1"/>
</dbReference>
<gene>
    <name evidence="5" type="ORF">JETT_2189</name>
</gene>
<dbReference type="InterPro" id="IPR044946">
    <property type="entry name" value="Restrct_endonuc_typeI_TRD_sf"/>
</dbReference>
<keyword evidence="3" id="KW-0238">DNA-binding</keyword>
<dbReference type="GO" id="GO:0003677">
    <property type="term" value="F:DNA binding"/>
    <property type="evidence" value="ECO:0007669"/>
    <property type="project" value="UniProtKB-KW"/>
</dbReference>
<dbReference type="Pfam" id="PF01420">
    <property type="entry name" value="Methylase_S"/>
    <property type="match status" value="2"/>
</dbReference>
<organism evidence="5 6">
    <name type="scientific">Candidatus Jettenia ecosi</name>
    <dbReference type="NCBI Taxonomy" id="2494326"/>
    <lineage>
        <taxon>Bacteria</taxon>
        <taxon>Pseudomonadati</taxon>
        <taxon>Planctomycetota</taxon>
        <taxon>Candidatus Brocadiia</taxon>
        <taxon>Candidatus Brocadiales</taxon>
        <taxon>Candidatus Brocadiaceae</taxon>
        <taxon>Candidatus Jettenia</taxon>
    </lineage>
</organism>
<evidence type="ECO:0000256" key="1">
    <source>
        <dbReference type="ARBA" id="ARBA00010923"/>
    </source>
</evidence>
<proteinExistence type="inferred from homology"/>
<evidence type="ECO:0000256" key="2">
    <source>
        <dbReference type="ARBA" id="ARBA00022747"/>
    </source>
</evidence>
<dbReference type="Proteomes" id="UP000319783">
    <property type="component" value="Unassembled WGS sequence"/>
</dbReference>
<comment type="caution">
    <text evidence="5">The sequence shown here is derived from an EMBL/GenBank/DDBJ whole genome shotgun (WGS) entry which is preliminary data.</text>
</comment>
<dbReference type="PANTHER" id="PTHR43140:SF1">
    <property type="entry name" value="TYPE I RESTRICTION ENZYME ECOKI SPECIFICITY SUBUNIT"/>
    <property type="match status" value="1"/>
</dbReference>
<evidence type="ECO:0000313" key="5">
    <source>
        <dbReference type="EMBL" id="TLD41536.1"/>
    </source>
</evidence>
<evidence type="ECO:0000259" key="4">
    <source>
        <dbReference type="Pfam" id="PF01420"/>
    </source>
</evidence>
<dbReference type="SUPFAM" id="SSF116734">
    <property type="entry name" value="DNA methylase specificity domain"/>
    <property type="match status" value="2"/>
</dbReference>
<dbReference type="EMBL" id="SULG01000044">
    <property type="protein sequence ID" value="TLD41536.1"/>
    <property type="molecule type" value="Genomic_DNA"/>
</dbReference>
<dbReference type="AlphaFoldDB" id="A0A533QA12"/>
<accession>A0A533QA12</accession>
<dbReference type="CDD" id="cd17515">
    <property type="entry name" value="RMtype1_S_MjaORF132P_Sau1132ORF3780P-TRD1-CR1_like"/>
    <property type="match status" value="1"/>
</dbReference>
<keyword evidence="2" id="KW-0680">Restriction system</keyword>
<evidence type="ECO:0000313" key="6">
    <source>
        <dbReference type="Proteomes" id="UP000319783"/>
    </source>
</evidence>
<dbReference type="GO" id="GO:0009307">
    <property type="term" value="P:DNA restriction-modification system"/>
    <property type="evidence" value="ECO:0007669"/>
    <property type="project" value="UniProtKB-KW"/>
</dbReference>
<comment type="similarity">
    <text evidence="1">Belongs to the type-I restriction system S methylase family.</text>
</comment>
<name>A0A533QA12_9BACT</name>
<dbReference type="InterPro" id="IPR000055">
    <property type="entry name" value="Restrct_endonuc_typeI_TRD"/>
</dbReference>
<dbReference type="InterPro" id="IPR051212">
    <property type="entry name" value="Type-I_RE_S_subunit"/>
</dbReference>
<feature type="domain" description="Type I restriction modification DNA specificity" evidence="4">
    <location>
        <begin position="245"/>
        <end position="440"/>
    </location>
</feature>
<evidence type="ECO:0000256" key="3">
    <source>
        <dbReference type="ARBA" id="ARBA00023125"/>
    </source>
</evidence>
<reference evidence="5 6" key="1">
    <citation type="submission" date="2019-04" db="EMBL/GenBank/DDBJ databases">
        <title>Genome of a novel bacterium Candidatus Jettenia ecosi reconstructed from metagenome of an anammox bioreactor.</title>
        <authorList>
            <person name="Mardanov A.V."/>
            <person name="Beletsky A.V."/>
            <person name="Ravin N.V."/>
            <person name="Botchkova E.A."/>
            <person name="Litti Y.V."/>
            <person name="Nozhevnikova A.N."/>
        </authorList>
    </citation>
    <scope>NUCLEOTIDE SEQUENCE [LARGE SCALE GENOMIC DNA]</scope>
    <source>
        <strain evidence="5">J2</strain>
    </source>
</reference>
<sequence>MIDRNKIPASWEVVKLGKVCETTSGGTPSRKVTKYYGGKIPWVKSGELEHNIILDTEERITEEAIQNSSAKIFPKGTLLIALYGATVGKLAFLGIDAATNQAVCGIFKNEIINSKFLYQYLFFQRPNLIGQSFGGAQPNISQTILKELEIPLPPLSEQHRIISKIEELFSELDKGIESLKTAQRQLKVYRQAVLKWAFEGRLTEEWRKENAHLNTAYDYLRQVSEIRKKNFLEAKKNGIKRIEKNYDFEFRQSGEINTWANATLNKLIYIAGRIGWRGLTKDEYTTEGPLFLSVYSLNYGKYVEFKDAYHISEERYLESPEIMLKDKDILLCKDGAGIGKIGIINKLPSEATVNSSLLVIRGMEIFIPEFLYRLLSGPKLQSIVRKRITGSATPHLFQNDIRKFELLIPPPEEQVQIVSEIDTRLSVCDKLEETITTALQQSEALRQSILKKAFEGKLVEQNPKDESTAKLLERIKAEKAAEQRNVYRRNKPLTK</sequence>
<protein>
    <submittedName>
        <fullName evidence="5">Type I restriction-modification system, specificity subunit S</fullName>
    </submittedName>
</protein>
<dbReference type="Gene3D" id="3.90.220.20">
    <property type="entry name" value="DNA methylase specificity domains"/>
    <property type="match status" value="2"/>
</dbReference>